<evidence type="ECO:0000256" key="1">
    <source>
        <dbReference type="SAM" id="MobiDB-lite"/>
    </source>
</evidence>
<name>A0A024UJD7_9STRA</name>
<reference evidence="2" key="1">
    <citation type="submission" date="2013-12" db="EMBL/GenBank/DDBJ databases">
        <title>The Genome Sequence of Aphanomyces invadans NJM9701.</title>
        <authorList>
            <consortium name="The Broad Institute Genomics Platform"/>
            <person name="Russ C."/>
            <person name="Tyler B."/>
            <person name="van West P."/>
            <person name="Dieguez-Uribeondo J."/>
            <person name="Young S.K."/>
            <person name="Zeng Q."/>
            <person name="Gargeya S."/>
            <person name="Fitzgerald M."/>
            <person name="Abouelleil A."/>
            <person name="Alvarado L."/>
            <person name="Chapman S.B."/>
            <person name="Gainer-Dewar J."/>
            <person name="Goldberg J."/>
            <person name="Griggs A."/>
            <person name="Gujja S."/>
            <person name="Hansen M."/>
            <person name="Howarth C."/>
            <person name="Imamovic A."/>
            <person name="Ireland A."/>
            <person name="Larimer J."/>
            <person name="McCowan C."/>
            <person name="Murphy C."/>
            <person name="Pearson M."/>
            <person name="Poon T.W."/>
            <person name="Priest M."/>
            <person name="Roberts A."/>
            <person name="Saif S."/>
            <person name="Shea T."/>
            <person name="Sykes S."/>
            <person name="Wortman J."/>
            <person name="Nusbaum C."/>
            <person name="Birren B."/>
        </authorList>
    </citation>
    <scope>NUCLEOTIDE SEQUENCE [LARGE SCALE GENOMIC DNA]</scope>
    <source>
        <strain evidence="2">NJM9701</strain>
    </source>
</reference>
<dbReference type="AlphaFoldDB" id="A0A024UJD7"/>
<dbReference type="OrthoDB" id="2139939at2759"/>
<feature type="region of interest" description="Disordered" evidence="1">
    <location>
        <begin position="80"/>
        <end position="135"/>
    </location>
</feature>
<proteinExistence type="predicted"/>
<accession>A0A024UJD7</accession>
<evidence type="ECO:0000313" key="2">
    <source>
        <dbReference type="EMBL" id="ETW05952.1"/>
    </source>
</evidence>
<dbReference type="RefSeq" id="XP_008865729.1">
    <property type="nucleotide sequence ID" value="XM_008867507.1"/>
</dbReference>
<organism evidence="2">
    <name type="scientific">Aphanomyces invadans</name>
    <dbReference type="NCBI Taxonomy" id="157072"/>
    <lineage>
        <taxon>Eukaryota</taxon>
        <taxon>Sar</taxon>
        <taxon>Stramenopiles</taxon>
        <taxon>Oomycota</taxon>
        <taxon>Saprolegniomycetes</taxon>
        <taxon>Saprolegniales</taxon>
        <taxon>Verrucalvaceae</taxon>
        <taxon>Aphanomyces</taxon>
    </lineage>
</organism>
<sequence>MSKVRAELLWNIPLNTMQRVSGSGIMAEWALLRDEVVWGKRRVSKVAEVASTMSQVYCHSSPSGVPEYERLELASMKDSVDIPTNTAPGATSSAAMGSNGHRSAATIASHHDVPHCGTKSGSGRSEIGRRLRSTK</sequence>
<dbReference type="EMBL" id="KI913956">
    <property type="protein sequence ID" value="ETW05952.1"/>
    <property type="molecule type" value="Genomic_DNA"/>
</dbReference>
<dbReference type="VEuPathDB" id="FungiDB:H310_03585"/>
<feature type="compositionally biased region" description="Polar residues" evidence="1">
    <location>
        <begin position="82"/>
        <end position="96"/>
    </location>
</feature>
<dbReference type="GeneID" id="20080635"/>
<gene>
    <name evidence="2" type="ORF">H310_03585</name>
</gene>
<protein>
    <submittedName>
        <fullName evidence="2">Uncharacterized protein</fullName>
    </submittedName>
</protein>